<feature type="domain" description="RecX second three-helical" evidence="7">
    <location>
        <begin position="106"/>
        <end position="146"/>
    </location>
</feature>
<feature type="domain" description="RecX first three-helical" evidence="9">
    <location>
        <begin position="60"/>
        <end position="98"/>
    </location>
</feature>
<evidence type="ECO:0000256" key="2">
    <source>
        <dbReference type="ARBA" id="ARBA00009695"/>
    </source>
</evidence>
<comment type="subcellular location">
    <subcellularLocation>
        <location evidence="1 5">Cytoplasm</location>
    </subcellularLocation>
</comment>
<dbReference type="Gene3D" id="1.10.10.10">
    <property type="entry name" value="Winged helix-like DNA-binding domain superfamily/Winged helix DNA-binding domain"/>
    <property type="match status" value="2"/>
</dbReference>
<feature type="domain" description="RecX third three-helical" evidence="8">
    <location>
        <begin position="155"/>
        <end position="199"/>
    </location>
</feature>
<dbReference type="InterPro" id="IPR036388">
    <property type="entry name" value="WH-like_DNA-bd_sf"/>
</dbReference>
<evidence type="ECO:0000313" key="10">
    <source>
        <dbReference type="EMBL" id="WTU39959.1"/>
    </source>
</evidence>
<feature type="compositionally biased region" description="Basic and acidic residues" evidence="6">
    <location>
        <begin position="43"/>
        <end position="61"/>
    </location>
</feature>
<proteinExistence type="inferred from homology"/>
<dbReference type="InterPro" id="IPR053925">
    <property type="entry name" value="RecX_HTH_3rd"/>
</dbReference>
<evidence type="ECO:0000256" key="1">
    <source>
        <dbReference type="ARBA" id="ARBA00004496"/>
    </source>
</evidence>
<dbReference type="InterPro" id="IPR053924">
    <property type="entry name" value="RecX_HTH_2nd"/>
</dbReference>
<comment type="similarity">
    <text evidence="2 5">Belongs to the RecX family.</text>
</comment>
<sequence>MTRRTEWAEPDGTGPDRARSGRPGPKRAGSRRAGPEGFGDGADSSRAEKEPAPQDPAERARAICLRLLTGTPRTRKQLADALKKREIPDEVADEVLSRFEEVGLINDAAFAGAWVESRHHGRGLARRALARELRTKGVDSAVVDEAVGQLDPGQEEETARELVARKLRSTRGLDRDRRIRRLAGMLARKGYPEGMALRVVRQALEAEGETADDLYETY</sequence>
<evidence type="ECO:0000256" key="6">
    <source>
        <dbReference type="SAM" id="MobiDB-lite"/>
    </source>
</evidence>
<evidence type="ECO:0000259" key="9">
    <source>
        <dbReference type="Pfam" id="PF21982"/>
    </source>
</evidence>
<organism evidence="10">
    <name type="scientific">Streptomyces sp. NBC_00060</name>
    <dbReference type="NCBI Taxonomy" id="2975636"/>
    <lineage>
        <taxon>Bacteria</taxon>
        <taxon>Bacillati</taxon>
        <taxon>Actinomycetota</taxon>
        <taxon>Actinomycetes</taxon>
        <taxon>Kitasatosporales</taxon>
        <taxon>Streptomycetaceae</taxon>
        <taxon>Streptomyces</taxon>
    </lineage>
</organism>
<gene>
    <name evidence="5 10" type="primary">recX</name>
    <name evidence="10" type="ORF">OHV25_10370</name>
</gene>
<comment type="function">
    <text evidence="5">Modulates RecA activity.</text>
</comment>
<name>A0AAU2GXR6_9ACTN</name>
<keyword evidence="4 5" id="KW-0963">Cytoplasm</keyword>
<evidence type="ECO:0000256" key="4">
    <source>
        <dbReference type="ARBA" id="ARBA00022490"/>
    </source>
</evidence>
<evidence type="ECO:0000256" key="5">
    <source>
        <dbReference type="HAMAP-Rule" id="MF_01114"/>
    </source>
</evidence>
<dbReference type="GO" id="GO:0006282">
    <property type="term" value="P:regulation of DNA repair"/>
    <property type="evidence" value="ECO:0007669"/>
    <property type="project" value="UniProtKB-UniRule"/>
</dbReference>
<evidence type="ECO:0000259" key="8">
    <source>
        <dbReference type="Pfam" id="PF21981"/>
    </source>
</evidence>
<accession>A0AAU2GXR6</accession>
<dbReference type="NCBIfam" id="NF001061">
    <property type="entry name" value="PRK00117.5-1"/>
    <property type="match status" value="1"/>
</dbReference>
<dbReference type="Pfam" id="PF02631">
    <property type="entry name" value="RecX_HTH2"/>
    <property type="match status" value="1"/>
</dbReference>
<dbReference type="AlphaFoldDB" id="A0AAU2GXR6"/>
<dbReference type="Pfam" id="PF21982">
    <property type="entry name" value="RecX_HTH1"/>
    <property type="match status" value="1"/>
</dbReference>
<reference evidence="10" key="1">
    <citation type="submission" date="2022-10" db="EMBL/GenBank/DDBJ databases">
        <title>The complete genomes of actinobacterial strains from the NBC collection.</title>
        <authorList>
            <person name="Joergensen T.S."/>
            <person name="Alvarez Arevalo M."/>
            <person name="Sterndorff E.B."/>
            <person name="Faurdal D."/>
            <person name="Vuksanovic O."/>
            <person name="Mourched A.-S."/>
            <person name="Charusanti P."/>
            <person name="Shaw S."/>
            <person name="Blin K."/>
            <person name="Weber T."/>
        </authorList>
    </citation>
    <scope>NUCLEOTIDE SEQUENCE</scope>
    <source>
        <strain evidence="10">NBC_00060</strain>
    </source>
</reference>
<feature type="region of interest" description="Disordered" evidence="6">
    <location>
        <begin position="1"/>
        <end position="61"/>
    </location>
</feature>
<protein>
    <recommendedName>
        <fullName evidence="3 5">Regulatory protein RecX</fullName>
    </recommendedName>
</protein>
<dbReference type="InterPro" id="IPR053926">
    <property type="entry name" value="RecX_HTH_1st"/>
</dbReference>
<dbReference type="InterPro" id="IPR003783">
    <property type="entry name" value="Regulatory_RecX"/>
</dbReference>
<dbReference type="GO" id="GO:0005737">
    <property type="term" value="C:cytoplasm"/>
    <property type="evidence" value="ECO:0007669"/>
    <property type="project" value="UniProtKB-SubCell"/>
</dbReference>
<dbReference type="Pfam" id="PF21981">
    <property type="entry name" value="RecX_HTH3"/>
    <property type="match status" value="1"/>
</dbReference>
<evidence type="ECO:0000256" key="3">
    <source>
        <dbReference type="ARBA" id="ARBA00018111"/>
    </source>
</evidence>
<dbReference type="PANTHER" id="PTHR33602:SF1">
    <property type="entry name" value="REGULATORY PROTEIN RECX FAMILY PROTEIN"/>
    <property type="match status" value="1"/>
</dbReference>
<dbReference type="EMBL" id="CP108253">
    <property type="protein sequence ID" value="WTU39959.1"/>
    <property type="molecule type" value="Genomic_DNA"/>
</dbReference>
<dbReference type="HAMAP" id="MF_01114">
    <property type="entry name" value="RecX"/>
    <property type="match status" value="1"/>
</dbReference>
<dbReference type="PANTHER" id="PTHR33602">
    <property type="entry name" value="REGULATORY PROTEIN RECX FAMILY PROTEIN"/>
    <property type="match status" value="1"/>
</dbReference>
<evidence type="ECO:0000259" key="7">
    <source>
        <dbReference type="Pfam" id="PF02631"/>
    </source>
</evidence>